<feature type="domain" description="BON" evidence="3">
    <location>
        <begin position="156"/>
        <end position="224"/>
    </location>
</feature>
<dbReference type="InterPro" id="IPR051257">
    <property type="entry name" value="Diverse_CBS-Domain"/>
</dbReference>
<dbReference type="Pfam" id="PF04972">
    <property type="entry name" value="BON"/>
    <property type="match status" value="1"/>
</dbReference>
<dbReference type="Proteomes" id="UP000692816">
    <property type="component" value="Unassembled WGS sequence"/>
</dbReference>
<dbReference type="PANTHER" id="PTHR43080">
    <property type="entry name" value="CBS DOMAIN-CONTAINING PROTEIN CBSX3, MITOCHONDRIAL"/>
    <property type="match status" value="1"/>
</dbReference>
<dbReference type="Gene3D" id="3.30.1340.30">
    <property type="match status" value="1"/>
</dbReference>
<sequence>MKARDVMIFPVITVGENETVAGVAKLLLAKHISAVPVVDHDGKLVGIVTEADLIHRVEAGTEHPRSWWLTLLCGERVIAENYIKSHATSVKDIMTRDVVTAFPDTLLHDIAGMFEESHINRVPIVSEGGDLVGIVTRANIIQAIAGARPRLEVSVPDATIRTRLLDELKKQPWAHAHRLNVTVSHGVVDLWGFAESDTARRAIRVAAESMAGVTTVNDHMMVEVTVY</sequence>
<dbReference type="PROSITE" id="PS50914">
    <property type="entry name" value="BON"/>
    <property type="match status" value="1"/>
</dbReference>
<dbReference type="RefSeq" id="WP_207834333.1">
    <property type="nucleotide sequence ID" value="NZ_CP088282.1"/>
</dbReference>
<evidence type="ECO:0000256" key="1">
    <source>
        <dbReference type="ARBA" id="ARBA00023122"/>
    </source>
</evidence>
<keyword evidence="6" id="KW-1185">Reference proteome</keyword>
<dbReference type="PANTHER" id="PTHR43080:SF26">
    <property type="entry name" value="REGULATORY PROTEIN"/>
    <property type="match status" value="1"/>
</dbReference>
<evidence type="ECO:0000313" key="6">
    <source>
        <dbReference type="Proteomes" id="UP000692816"/>
    </source>
</evidence>
<dbReference type="SMART" id="SM00116">
    <property type="entry name" value="CBS"/>
    <property type="match status" value="2"/>
</dbReference>
<feature type="domain" description="CBS" evidence="4">
    <location>
        <begin position="7"/>
        <end position="65"/>
    </location>
</feature>
<evidence type="ECO:0000259" key="4">
    <source>
        <dbReference type="PROSITE" id="PS51371"/>
    </source>
</evidence>
<dbReference type="SUPFAM" id="SSF54631">
    <property type="entry name" value="CBS-domain pair"/>
    <property type="match status" value="1"/>
</dbReference>
<gene>
    <name evidence="5" type="ORF">J4P68_20070</name>
</gene>
<dbReference type="InterPro" id="IPR000644">
    <property type="entry name" value="CBS_dom"/>
</dbReference>
<dbReference type="InterPro" id="IPR046342">
    <property type="entry name" value="CBS_dom_sf"/>
</dbReference>
<dbReference type="EMBL" id="JAGEPA010000001">
    <property type="protein sequence ID" value="MBO1431732.1"/>
    <property type="molecule type" value="Genomic_DNA"/>
</dbReference>
<dbReference type="InterPro" id="IPR017080">
    <property type="entry name" value="UCP036990_CBS_BON"/>
</dbReference>
<protein>
    <submittedName>
        <fullName evidence="5">CBS domain-containing protein</fullName>
    </submittedName>
</protein>
<accession>A0ABS3MJW4</accession>
<evidence type="ECO:0000256" key="2">
    <source>
        <dbReference type="PROSITE-ProRule" id="PRU00703"/>
    </source>
</evidence>
<dbReference type="CDD" id="cd04586">
    <property type="entry name" value="CBS_pair_BON_assoc"/>
    <property type="match status" value="1"/>
</dbReference>
<keyword evidence="1 2" id="KW-0129">CBS domain</keyword>
<organism evidence="5 6">
    <name type="scientific">Bradyrhizobium quebecense</name>
    <dbReference type="NCBI Taxonomy" id="2748629"/>
    <lineage>
        <taxon>Bacteria</taxon>
        <taxon>Pseudomonadati</taxon>
        <taxon>Pseudomonadota</taxon>
        <taxon>Alphaproteobacteria</taxon>
        <taxon>Hyphomicrobiales</taxon>
        <taxon>Nitrobacteraceae</taxon>
        <taxon>Bradyrhizobium</taxon>
    </lineage>
</organism>
<reference evidence="5" key="1">
    <citation type="journal article" date="2021" name="Int. J. Syst. Evol. Microbiol.">
        <title>Bradyrhizobium septentrionale sp. nov. (sv. septentrionale) and Bradyrhizobium quebecense sp. nov. (sv. septentrionale) associated with legumes native to Canada possess rearranged symbiosis genes and numerous insertion sequences.</title>
        <authorList>
            <person name="Bromfield E.S.P."/>
            <person name="Cloutier S."/>
        </authorList>
    </citation>
    <scope>NUCLEOTIDE SEQUENCE</scope>
    <source>
        <strain evidence="5">12S5</strain>
    </source>
</reference>
<dbReference type="InterPro" id="IPR007055">
    <property type="entry name" value="BON_dom"/>
</dbReference>
<dbReference type="Gene3D" id="3.10.580.10">
    <property type="entry name" value="CBS-domain"/>
    <property type="match status" value="1"/>
</dbReference>
<dbReference type="Pfam" id="PF00571">
    <property type="entry name" value="CBS"/>
    <property type="match status" value="2"/>
</dbReference>
<name>A0ABS3MJW4_9BRAD</name>
<feature type="domain" description="CBS" evidence="4">
    <location>
        <begin position="94"/>
        <end position="153"/>
    </location>
</feature>
<dbReference type="PROSITE" id="PS51371">
    <property type="entry name" value="CBS"/>
    <property type="match status" value="2"/>
</dbReference>
<evidence type="ECO:0000259" key="3">
    <source>
        <dbReference type="PROSITE" id="PS50914"/>
    </source>
</evidence>
<comment type="caution">
    <text evidence="5">The sequence shown here is derived from an EMBL/GenBank/DDBJ whole genome shotgun (WGS) entry which is preliminary data.</text>
</comment>
<proteinExistence type="predicted"/>
<evidence type="ECO:0000313" key="5">
    <source>
        <dbReference type="EMBL" id="MBO1431732.1"/>
    </source>
</evidence>
<dbReference type="PIRSF" id="PIRSF036990">
    <property type="entry name" value="UCP036990_CBS_BON"/>
    <property type="match status" value="1"/>
</dbReference>